<dbReference type="SUPFAM" id="SSF46785">
    <property type="entry name" value="Winged helix' DNA-binding domain"/>
    <property type="match status" value="1"/>
</dbReference>
<dbReference type="GO" id="GO:0003700">
    <property type="term" value="F:DNA-binding transcription factor activity"/>
    <property type="evidence" value="ECO:0007669"/>
    <property type="project" value="InterPro"/>
</dbReference>
<sequence>MDHSTPDSTKTTSLAGSIHDRLRTDILTGRLEPGLKLQMKLLTERYDAGQTPLREALNRLSSEGLVESRVQRGFYVKPVHLDELRELTKTRCWLEALALRESIAHATPDWDEELIIAHHRLTRTPRSLDPERFEDNPEWERLHRDFHKVLISRCGSTPLLEFCEQLADRLYRYRMLSIRKVFTTRHVKDEHAEILQLVLDRDSERATEALTHHYKRTADAVLKDLGTPDPREDG</sequence>
<dbReference type="PANTHER" id="PTHR43537">
    <property type="entry name" value="TRANSCRIPTIONAL REGULATOR, GNTR FAMILY"/>
    <property type="match status" value="1"/>
</dbReference>
<dbReference type="InterPro" id="IPR036388">
    <property type="entry name" value="WH-like_DNA-bd_sf"/>
</dbReference>
<keyword evidence="2" id="KW-0238">DNA-binding</keyword>
<dbReference type="InterPro" id="IPR000524">
    <property type="entry name" value="Tscrpt_reg_HTH_GntR"/>
</dbReference>
<dbReference type="OrthoDB" id="8638122at2"/>
<dbReference type="SMART" id="SM00345">
    <property type="entry name" value="HTH_GNTR"/>
    <property type="match status" value="1"/>
</dbReference>
<comment type="caution">
    <text evidence="5">The sequence shown here is derived from an EMBL/GenBank/DDBJ whole genome shotgun (WGS) entry which is preliminary data.</text>
</comment>
<dbReference type="SMART" id="SM00895">
    <property type="entry name" value="FCD"/>
    <property type="match status" value="1"/>
</dbReference>
<organism evidence="5">
    <name type="scientific">Alloyangia mangrovi</name>
    <dbReference type="NCBI Taxonomy" id="1779329"/>
    <lineage>
        <taxon>Bacteria</taxon>
        <taxon>Pseudomonadati</taxon>
        <taxon>Pseudomonadota</taxon>
        <taxon>Alphaproteobacteria</taxon>
        <taxon>Rhodobacterales</taxon>
        <taxon>Roseobacteraceae</taxon>
        <taxon>Alloyangia</taxon>
    </lineage>
</organism>
<gene>
    <name evidence="5" type="ORF">CLG85_18185</name>
</gene>
<dbReference type="PROSITE" id="PS50949">
    <property type="entry name" value="HTH_GNTR"/>
    <property type="match status" value="1"/>
</dbReference>
<protein>
    <submittedName>
        <fullName evidence="5">GntR family transcriptional regulator</fullName>
    </submittedName>
</protein>
<evidence type="ECO:0000256" key="3">
    <source>
        <dbReference type="ARBA" id="ARBA00023163"/>
    </source>
</evidence>
<evidence type="ECO:0000256" key="2">
    <source>
        <dbReference type="ARBA" id="ARBA00023125"/>
    </source>
</evidence>
<name>A0A2A3JRK9_9RHOB</name>
<dbReference type="EMBL" id="NTHN01000319">
    <property type="protein sequence ID" value="PBD17793.1"/>
    <property type="molecule type" value="Genomic_DNA"/>
</dbReference>
<dbReference type="Pfam" id="PF07729">
    <property type="entry name" value="FCD"/>
    <property type="match status" value="1"/>
</dbReference>
<dbReference type="InterPro" id="IPR011711">
    <property type="entry name" value="GntR_C"/>
</dbReference>
<dbReference type="GO" id="GO:0003677">
    <property type="term" value="F:DNA binding"/>
    <property type="evidence" value="ECO:0007669"/>
    <property type="project" value="UniProtKB-KW"/>
</dbReference>
<dbReference type="InterPro" id="IPR008920">
    <property type="entry name" value="TF_FadR/GntR_C"/>
</dbReference>
<dbReference type="PANTHER" id="PTHR43537:SF20">
    <property type="entry name" value="HTH-TYPE TRANSCRIPTIONAL REPRESSOR GLAR"/>
    <property type="match status" value="1"/>
</dbReference>
<feature type="domain" description="HTH gntR-type" evidence="4">
    <location>
        <begin position="12"/>
        <end position="79"/>
    </location>
</feature>
<evidence type="ECO:0000256" key="1">
    <source>
        <dbReference type="ARBA" id="ARBA00023015"/>
    </source>
</evidence>
<evidence type="ECO:0000313" key="5">
    <source>
        <dbReference type="EMBL" id="PBD17793.1"/>
    </source>
</evidence>
<accession>A0A2A3JRK9</accession>
<dbReference type="InterPro" id="IPR036390">
    <property type="entry name" value="WH_DNA-bd_sf"/>
</dbReference>
<proteinExistence type="predicted"/>
<dbReference type="AlphaFoldDB" id="A0A2A3JRK9"/>
<dbReference type="Gene3D" id="1.10.10.10">
    <property type="entry name" value="Winged helix-like DNA-binding domain superfamily/Winged helix DNA-binding domain"/>
    <property type="match status" value="1"/>
</dbReference>
<dbReference type="Gene3D" id="1.20.120.530">
    <property type="entry name" value="GntR ligand-binding domain-like"/>
    <property type="match status" value="1"/>
</dbReference>
<dbReference type="Pfam" id="PF00392">
    <property type="entry name" value="GntR"/>
    <property type="match status" value="1"/>
</dbReference>
<reference evidence="5" key="1">
    <citation type="submission" date="2017-09" db="EMBL/GenBank/DDBJ databases">
        <title>Yangia sp. SAOS 153D whole genome sequencing.</title>
        <authorList>
            <person name="Verma A."/>
            <person name="Krishnamurthi S."/>
        </authorList>
    </citation>
    <scope>NUCLEOTIDE SEQUENCE [LARGE SCALE GENOMIC DNA]</scope>
    <source>
        <strain evidence="5">SAOS 153D</strain>
    </source>
</reference>
<keyword evidence="1" id="KW-0805">Transcription regulation</keyword>
<evidence type="ECO:0000259" key="4">
    <source>
        <dbReference type="PROSITE" id="PS50949"/>
    </source>
</evidence>
<keyword evidence="3" id="KW-0804">Transcription</keyword>
<dbReference type="CDD" id="cd07377">
    <property type="entry name" value="WHTH_GntR"/>
    <property type="match status" value="1"/>
</dbReference>
<dbReference type="SUPFAM" id="SSF48008">
    <property type="entry name" value="GntR ligand-binding domain-like"/>
    <property type="match status" value="1"/>
</dbReference>